<sequence length="82" mass="9105">MITLYKFALAICIIIQLAVIDHNLQVNLKSIRLHNESKYPLTGTQAKTEEPNPLTNTEPVNGDNQDVPQLKPSESLHNGQGK</sequence>
<feature type="region of interest" description="Disordered" evidence="1">
    <location>
        <begin position="37"/>
        <end position="82"/>
    </location>
</feature>
<organism evidence="2 3">
    <name type="scientific">Shewanella decolorationis</name>
    <dbReference type="NCBI Taxonomy" id="256839"/>
    <lineage>
        <taxon>Bacteria</taxon>
        <taxon>Pseudomonadati</taxon>
        <taxon>Pseudomonadota</taxon>
        <taxon>Gammaproteobacteria</taxon>
        <taxon>Alteromonadales</taxon>
        <taxon>Shewanellaceae</taxon>
        <taxon>Shewanella</taxon>
    </lineage>
</organism>
<accession>A0A8F3E512</accession>
<dbReference type="EMBL" id="CP031775">
    <property type="protein sequence ID" value="QWY79171.1"/>
    <property type="molecule type" value="Genomic_DNA"/>
</dbReference>
<feature type="compositionally biased region" description="Polar residues" evidence="1">
    <location>
        <begin position="53"/>
        <end position="67"/>
    </location>
</feature>
<proteinExistence type="predicted"/>
<evidence type="ECO:0000313" key="2">
    <source>
        <dbReference type="EMBL" id="QWY79171.1"/>
    </source>
</evidence>
<gene>
    <name evidence="2" type="ORF">D0436_24165</name>
</gene>
<reference evidence="2 3" key="1">
    <citation type="journal article" date="2019" name="Ecotoxicol. Environ. Saf.">
        <title>Microbial characterization of heavy metal resistant bacterial strains isolated from an electroplating wastewater treatment plant.</title>
        <authorList>
            <person name="Cai X."/>
            <person name="Zheng X."/>
            <person name="Zhang D."/>
            <person name="Iqbal W."/>
            <person name="Liu C."/>
            <person name="Yang B."/>
            <person name="Zhao X."/>
            <person name="Lu X."/>
            <person name="Mao Y."/>
        </authorList>
    </citation>
    <scope>NUCLEOTIDE SEQUENCE [LARGE SCALE GENOMIC DNA]</scope>
    <source>
        <strain evidence="2 3">Ni1-3</strain>
    </source>
</reference>
<dbReference type="AlphaFoldDB" id="A0A8F3E512"/>
<protein>
    <submittedName>
        <fullName evidence="2">Uncharacterized protein</fullName>
    </submittedName>
</protein>
<name>A0A8F3E512_9GAMM</name>
<evidence type="ECO:0000313" key="3">
    <source>
        <dbReference type="Proteomes" id="UP000321124"/>
    </source>
</evidence>
<dbReference type="KEGG" id="sdeo:D0436_24165"/>
<evidence type="ECO:0000256" key="1">
    <source>
        <dbReference type="SAM" id="MobiDB-lite"/>
    </source>
</evidence>
<dbReference type="RefSeq" id="WP_208662073.1">
    <property type="nucleotide sequence ID" value="NZ_CP031775.2"/>
</dbReference>
<dbReference type="Proteomes" id="UP000321124">
    <property type="component" value="Chromosome"/>
</dbReference>